<reference evidence="2" key="1">
    <citation type="submission" date="2022-04" db="EMBL/GenBank/DDBJ databases">
        <title>Carnegiea gigantea Genome sequencing and assembly v2.</title>
        <authorList>
            <person name="Copetti D."/>
            <person name="Sanderson M.J."/>
            <person name="Burquez A."/>
            <person name="Wojciechowski M.F."/>
        </authorList>
    </citation>
    <scope>NUCLEOTIDE SEQUENCE</scope>
    <source>
        <strain evidence="2">SGP5-SGP5p</strain>
        <tissue evidence="2">Aerial part</tissue>
    </source>
</reference>
<keyword evidence="3" id="KW-1185">Reference proteome</keyword>
<dbReference type="AlphaFoldDB" id="A0A9Q1K5X7"/>
<feature type="region of interest" description="Disordered" evidence="1">
    <location>
        <begin position="151"/>
        <end position="186"/>
    </location>
</feature>
<name>A0A9Q1K5X7_9CARY</name>
<dbReference type="Proteomes" id="UP001153076">
    <property type="component" value="Unassembled WGS sequence"/>
</dbReference>
<accession>A0A9Q1K5X7</accession>
<evidence type="ECO:0000313" key="3">
    <source>
        <dbReference type="Proteomes" id="UP001153076"/>
    </source>
</evidence>
<evidence type="ECO:0000313" key="2">
    <source>
        <dbReference type="EMBL" id="KAJ8437079.1"/>
    </source>
</evidence>
<protein>
    <submittedName>
        <fullName evidence="2">Uncharacterized protein</fullName>
    </submittedName>
</protein>
<gene>
    <name evidence="2" type="ORF">Cgig2_016433</name>
</gene>
<dbReference type="EMBL" id="JAKOGI010000317">
    <property type="protein sequence ID" value="KAJ8437079.1"/>
    <property type="molecule type" value="Genomic_DNA"/>
</dbReference>
<sequence length="186" mass="20933">MVLDFELPKMVQGTFYLMLLHDAVELGTMSGFLAVDLKLTLEGLRWISFEAWLTCERRDFDSEPYCQKPADQRTTRRRAQDQPAPCLLPRPKPFLVDYPGLCPGFDLGVATWYAQDSNIPEMLQAIFYAMVLDWEPFKFWLENVDSKLRSARASRPVNPPADLASSSGPVEASGLNDAPPASSDEE</sequence>
<organism evidence="2 3">
    <name type="scientific">Carnegiea gigantea</name>
    <dbReference type="NCBI Taxonomy" id="171969"/>
    <lineage>
        <taxon>Eukaryota</taxon>
        <taxon>Viridiplantae</taxon>
        <taxon>Streptophyta</taxon>
        <taxon>Embryophyta</taxon>
        <taxon>Tracheophyta</taxon>
        <taxon>Spermatophyta</taxon>
        <taxon>Magnoliopsida</taxon>
        <taxon>eudicotyledons</taxon>
        <taxon>Gunneridae</taxon>
        <taxon>Pentapetalae</taxon>
        <taxon>Caryophyllales</taxon>
        <taxon>Cactineae</taxon>
        <taxon>Cactaceae</taxon>
        <taxon>Cactoideae</taxon>
        <taxon>Echinocereeae</taxon>
        <taxon>Carnegiea</taxon>
    </lineage>
</organism>
<proteinExistence type="predicted"/>
<comment type="caution">
    <text evidence="2">The sequence shown here is derived from an EMBL/GenBank/DDBJ whole genome shotgun (WGS) entry which is preliminary data.</text>
</comment>
<evidence type="ECO:0000256" key="1">
    <source>
        <dbReference type="SAM" id="MobiDB-lite"/>
    </source>
</evidence>